<name>A0A640T9Q5_9ACTN</name>
<evidence type="ECO:0008006" key="4">
    <source>
        <dbReference type="Google" id="ProtNLM"/>
    </source>
</evidence>
<dbReference type="Proteomes" id="UP000430079">
    <property type="component" value="Unassembled WGS sequence"/>
</dbReference>
<organism evidence="2 3">
    <name type="scientific">Streptomyces glebosus</name>
    <dbReference type="NCBI Taxonomy" id="249580"/>
    <lineage>
        <taxon>Bacteria</taxon>
        <taxon>Bacillati</taxon>
        <taxon>Actinomycetota</taxon>
        <taxon>Actinomycetes</taxon>
        <taxon>Kitasatosporales</taxon>
        <taxon>Streptomycetaceae</taxon>
        <taxon>Streptomyces</taxon>
    </lineage>
</organism>
<dbReference type="EMBL" id="BLIO01000001">
    <property type="protein sequence ID" value="GFE19006.1"/>
    <property type="molecule type" value="Genomic_DNA"/>
</dbReference>
<evidence type="ECO:0000256" key="1">
    <source>
        <dbReference type="SAM" id="MobiDB-lite"/>
    </source>
</evidence>
<reference evidence="2 3" key="1">
    <citation type="submission" date="2019-12" db="EMBL/GenBank/DDBJ databases">
        <title>Whole genome shotgun sequence of Streptomyces hygroscopicus subsp. glebosus NBRC 13786.</title>
        <authorList>
            <person name="Ichikawa N."/>
            <person name="Kimura A."/>
            <person name="Kitahashi Y."/>
            <person name="Komaki H."/>
            <person name="Tamura T."/>
        </authorList>
    </citation>
    <scope>NUCLEOTIDE SEQUENCE [LARGE SCALE GENOMIC DNA]</scope>
    <source>
        <strain evidence="2 3">NBRC 13786</strain>
    </source>
</reference>
<feature type="region of interest" description="Disordered" evidence="1">
    <location>
        <begin position="96"/>
        <end position="244"/>
    </location>
</feature>
<comment type="caution">
    <text evidence="2">The sequence shown here is derived from an EMBL/GenBank/DDBJ whole genome shotgun (WGS) entry which is preliminary data.</text>
</comment>
<feature type="compositionally biased region" description="Low complexity" evidence="1">
    <location>
        <begin position="152"/>
        <end position="203"/>
    </location>
</feature>
<evidence type="ECO:0000313" key="2">
    <source>
        <dbReference type="EMBL" id="GFE19006.1"/>
    </source>
</evidence>
<protein>
    <recommendedName>
        <fullName evidence="4">DNA primase</fullName>
    </recommendedName>
</protein>
<keyword evidence="3" id="KW-1185">Reference proteome</keyword>
<evidence type="ECO:0000313" key="3">
    <source>
        <dbReference type="Proteomes" id="UP000430079"/>
    </source>
</evidence>
<feature type="compositionally biased region" description="Basic and acidic residues" evidence="1">
    <location>
        <begin position="96"/>
        <end position="117"/>
    </location>
</feature>
<accession>A0A640T9Q5</accession>
<feature type="compositionally biased region" description="Acidic residues" evidence="1">
    <location>
        <begin position="133"/>
        <end position="143"/>
    </location>
</feature>
<dbReference type="RefSeq" id="WP_190141244.1">
    <property type="nucleotide sequence ID" value="NZ_BLIO01000001.1"/>
</dbReference>
<dbReference type="AlphaFoldDB" id="A0A640T9Q5"/>
<gene>
    <name evidence="2" type="ORF">Sgleb_70530</name>
</gene>
<proteinExistence type="predicted"/>
<sequence length="244" mass="24748">MMTNAKIGVALVGGYFLGRTKKAKMALGLGLFLAGKKLNLDPKQLGTLIANSPVLGPLNDQVRKELVDATKAAAGTALTQRMSGLADSLHERTVALNEGRDVSGEIERTTDDDRPAADDGEQAPEDDTRGDAEEAEGTADAEEERAPRRKAPAAASARTATKTATKAAAKSSAASAKKSGSAARSTARRSSSSASGSSKSSGKNAGGASRGRPATSSARKTASGARKKAPGAARTATDRGGRNG</sequence>